<feature type="transmembrane region" description="Helical" evidence="6">
    <location>
        <begin position="63"/>
        <end position="83"/>
    </location>
</feature>
<evidence type="ECO:0000313" key="9">
    <source>
        <dbReference type="EMBL" id="SIR35541.1"/>
    </source>
</evidence>
<name>A0A8G2FHE0_ACIRU</name>
<dbReference type="Pfam" id="PF03772">
    <property type="entry name" value="Competence"/>
    <property type="match status" value="1"/>
</dbReference>
<accession>A0A8G2FHE0</accession>
<feature type="transmembrane region" description="Helical" evidence="6">
    <location>
        <begin position="385"/>
        <end position="402"/>
    </location>
</feature>
<keyword evidence="10" id="KW-1185">Reference proteome</keyword>
<feature type="transmembrane region" description="Helical" evidence="6">
    <location>
        <begin position="515"/>
        <end position="533"/>
    </location>
</feature>
<feature type="transmembrane region" description="Helical" evidence="6">
    <location>
        <begin position="423"/>
        <end position="443"/>
    </location>
</feature>
<organism evidence="9 10">
    <name type="scientific">Acidiphilium rubrum</name>
    <dbReference type="NCBI Taxonomy" id="526"/>
    <lineage>
        <taxon>Bacteria</taxon>
        <taxon>Pseudomonadati</taxon>
        <taxon>Pseudomonadota</taxon>
        <taxon>Alphaproteobacteria</taxon>
        <taxon>Acetobacterales</taxon>
        <taxon>Acidocellaceae</taxon>
        <taxon>Acidiphilium</taxon>
    </lineage>
</organism>
<dbReference type="PANTHER" id="PTHR30619:SF1">
    <property type="entry name" value="RECOMBINATION PROTEIN 2"/>
    <property type="match status" value="1"/>
</dbReference>
<evidence type="ECO:0000256" key="3">
    <source>
        <dbReference type="ARBA" id="ARBA00022692"/>
    </source>
</evidence>
<comment type="caution">
    <text evidence="9">The sequence shown here is derived from an EMBL/GenBank/DDBJ whole genome shotgun (WGS) entry which is preliminary data.</text>
</comment>
<feature type="transmembrane region" description="Helical" evidence="6">
    <location>
        <begin position="483"/>
        <end position="503"/>
    </location>
</feature>
<gene>
    <name evidence="9" type="ORF">SAMN05421828_12611</name>
</gene>
<dbReference type="Proteomes" id="UP000186308">
    <property type="component" value="Unassembled WGS sequence"/>
</dbReference>
<feature type="transmembrane region" description="Helical" evidence="6">
    <location>
        <begin position="41"/>
        <end position="57"/>
    </location>
</feature>
<dbReference type="GO" id="GO:0005886">
    <property type="term" value="C:plasma membrane"/>
    <property type="evidence" value="ECO:0007669"/>
    <property type="project" value="UniProtKB-SubCell"/>
</dbReference>
<reference evidence="9 10" key="1">
    <citation type="submission" date="2017-01" db="EMBL/GenBank/DDBJ databases">
        <authorList>
            <person name="Varghese N."/>
            <person name="Submissions S."/>
        </authorList>
    </citation>
    <scope>NUCLEOTIDE SEQUENCE [LARGE SCALE GENOMIC DNA]</scope>
    <source>
        <strain evidence="9 10">ATCC 35905</strain>
    </source>
</reference>
<dbReference type="InterPro" id="IPR004477">
    <property type="entry name" value="ComEC_N"/>
</dbReference>
<evidence type="ECO:0000256" key="2">
    <source>
        <dbReference type="ARBA" id="ARBA00022475"/>
    </source>
</evidence>
<dbReference type="InterPro" id="IPR052159">
    <property type="entry name" value="Competence_DNA_uptake"/>
</dbReference>
<feature type="transmembrane region" description="Helical" evidence="6">
    <location>
        <begin position="362"/>
        <end position="379"/>
    </location>
</feature>
<evidence type="ECO:0000256" key="5">
    <source>
        <dbReference type="ARBA" id="ARBA00023136"/>
    </source>
</evidence>
<evidence type="ECO:0000259" key="7">
    <source>
        <dbReference type="Pfam" id="PF03772"/>
    </source>
</evidence>
<dbReference type="NCBIfam" id="TIGR00360">
    <property type="entry name" value="ComEC_N-term"/>
    <property type="match status" value="1"/>
</dbReference>
<evidence type="ECO:0000256" key="4">
    <source>
        <dbReference type="ARBA" id="ARBA00022989"/>
    </source>
</evidence>
<feature type="transmembrane region" description="Helical" evidence="6">
    <location>
        <begin position="449"/>
        <end position="476"/>
    </location>
</feature>
<evidence type="ECO:0000259" key="8">
    <source>
        <dbReference type="Pfam" id="PF13567"/>
    </source>
</evidence>
<keyword evidence="2" id="KW-1003">Cell membrane</keyword>
<dbReference type="Pfam" id="PF13567">
    <property type="entry name" value="DUF4131"/>
    <property type="match status" value="1"/>
</dbReference>
<keyword evidence="5 6" id="KW-0472">Membrane</keyword>
<feature type="transmembrane region" description="Helical" evidence="6">
    <location>
        <begin position="309"/>
        <end position="332"/>
    </location>
</feature>
<feature type="domain" description="DUF4131" evidence="8">
    <location>
        <begin position="63"/>
        <end position="211"/>
    </location>
</feature>
<keyword evidence="3 6" id="KW-0812">Transmembrane</keyword>
<dbReference type="PANTHER" id="PTHR30619">
    <property type="entry name" value="DNA INTERNALIZATION/COMPETENCE PROTEIN COMEC/REC2"/>
    <property type="match status" value="1"/>
</dbReference>
<sequence length="708" mass="74493">MGAALIIAERSVGVVARARGAGRAVLGGWPGRVLGAERGRLFLFLPVAMGGGVLVYFDLTREPAVWVSGGLVAAATGLLALVWRWAVPRGVAVLLLAAALGFGRAQVQTLAMPKLLVVPHHGVTITGRVVGVDLLPTGRRIRIAQPTLNGGAVQARAVRVKLRRGDDIAVEAGDSVRLRALLYGPSRPAYPGGWNFGRDQYFAGLGAVGFAISPLDVTARAPPGWFSALRQVREAIAARILRDMPLDTGSIAATLLTGFEDSIPPAERQDFITAGLAHILAVAGLHIGIVMATLYALARFIVGFSEFVLLRVPAKIVASVVSFVGGVVYAALTGFHVPIVRSLAMAALVLAGIIAGRRALSLRGLALAALALMMIEPQAVPGPSFQMSFSAVLALIAGYEAVGRRFSIGGASHGARLGRHVAALAFTSFLAGGASMPFAAYHFQQIEPYYVLANLIAVPLTALVVLPLGMAALVLMPLHLARLALVPMGWGIAVILRVARLVGGLPHALIEISPSPGYAVALVAIGLALVGLLRSRARFAGIAPIALGVLAMTLGRAPDVLVSPTGNLAGVRDGGVVRIVEAGRVDKFTLAQWRPVWAGDAVRHGAADDVCDNGRCAFAAGRVLYLADRTAGAGGCGSAAVVISPRPLRGTCRRHGRLVIDRFSVWRNGAMAVWFRRNRLVVRTDRTVQGNRPWVPPWPPRWHHAGRW</sequence>
<evidence type="ECO:0000256" key="1">
    <source>
        <dbReference type="ARBA" id="ARBA00004651"/>
    </source>
</evidence>
<dbReference type="InterPro" id="IPR025405">
    <property type="entry name" value="DUF4131"/>
</dbReference>
<dbReference type="AlphaFoldDB" id="A0A8G2FHE0"/>
<dbReference type="EMBL" id="FTNE01000026">
    <property type="protein sequence ID" value="SIR35541.1"/>
    <property type="molecule type" value="Genomic_DNA"/>
</dbReference>
<feature type="transmembrane region" description="Helical" evidence="6">
    <location>
        <begin position="271"/>
        <end position="297"/>
    </location>
</feature>
<evidence type="ECO:0000313" key="10">
    <source>
        <dbReference type="Proteomes" id="UP000186308"/>
    </source>
</evidence>
<comment type="subcellular location">
    <subcellularLocation>
        <location evidence="1">Cell membrane</location>
        <topology evidence="1">Multi-pass membrane protein</topology>
    </subcellularLocation>
</comment>
<keyword evidence="4 6" id="KW-1133">Transmembrane helix</keyword>
<feature type="domain" description="ComEC/Rec2-related protein" evidence="7">
    <location>
        <begin position="255"/>
        <end position="534"/>
    </location>
</feature>
<protein>
    <submittedName>
        <fullName evidence="9">Competence protein ComEC</fullName>
    </submittedName>
</protein>
<evidence type="ECO:0000256" key="6">
    <source>
        <dbReference type="SAM" id="Phobius"/>
    </source>
</evidence>
<proteinExistence type="predicted"/>